<reference evidence="4" key="1">
    <citation type="submission" date="2021-01" db="UniProtKB">
        <authorList>
            <consortium name="EnsemblMetazoa"/>
        </authorList>
    </citation>
    <scope>IDENTIFICATION</scope>
</reference>
<dbReference type="InterPro" id="IPR035983">
    <property type="entry name" value="Hect_E3_ubiquitin_ligase"/>
</dbReference>
<evidence type="ECO:0000313" key="4">
    <source>
        <dbReference type="EnsemblMetazoa" id="CLYHEMP011923.1"/>
    </source>
</evidence>
<evidence type="ECO:0000256" key="2">
    <source>
        <dbReference type="PROSITE-ProRule" id="PRU00104"/>
    </source>
</evidence>
<dbReference type="EnsemblMetazoa" id="CLYHEMT011923.1">
    <property type="protein sequence ID" value="CLYHEMP011923.1"/>
    <property type="gene ID" value="CLYHEMG011923"/>
</dbReference>
<organism evidence="4 5">
    <name type="scientific">Clytia hemisphaerica</name>
    <dbReference type="NCBI Taxonomy" id="252671"/>
    <lineage>
        <taxon>Eukaryota</taxon>
        <taxon>Metazoa</taxon>
        <taxon>Cnidaria</taxon>
        <taxon>Hydrozoa</taxon>
        <taxon>Hydroidolina</taxon>
        <taxon>Leptothecata</taxon>
        <taxon>Obeliida</taxon>
        <taxon>Clytiidae</taxon>
        <taxon>Clytia</taxon>
    </lineage>
</organism>
<name>A0A7M5VH97_9CNID</name>
<protein>
    <recommendedName>
        <fullName evidence="3">HECT domain-containing protein</fullName>
    </recommendedName>
</protein>
<sequence>MHQPVEKRITWVDSKHQRKKLFPYRLVPRPKHSRREVRCPVCKKFFASSDVEEHAIQCADEKFANTVVCDDDESTSCSDGEDIGMEDTEVTITIKDVISSLAIDFKSETSIRIRRGNCFNDFVEKMSSPFMKRQSKNNALRIIFYGEHGVDQGGVRRDFFTEAIQEIKDQLFVSKEDGMLPNIELYDDLANGLFRNAGKLFAYSICENGPAPNFLSPWVYDYIAGGLGMVLNRLPEKIEDKTYQKIYKIRTEQELKDFCTSDEGIDVLSEIKYRSVPSSIKLKSKEFILRSLFAKWLNPYVPFIQEIAIGLEQYGFLQKIKEHPQSLKTLFCLHTDFDWTFDEVFELLEPDFSPENNTYRYKEINTFKALSDALSDCYDLKGEENALTLSEVMKFITGCSSKPASGLPGKITVIFEKYCPENCRCKPTTSSCDIQIEVALHYTTKRDMMIALTDACRESKGMLRY</sequence>
<dbReference type="PROSITE" id="PS50237">
    <property type="entry name" value="HECT"/>
    <property type="match status" value="1"/>
</dbReference>
<accession>A0A7M5VH97</accession>
<dbReference type="AlphaFoldDB" id="A0A7M5VH97"/>
<evidence type="ECO:0000259" key="3">
    <source>
        <dbReference type="PROSITE" id="PS50237"/>
    </source>
</evidence>
<keyword evidence="1 2" id="KW-0833">Ubl conjugation pathway</keyword>
<dbReference type="SUPFAM" id="SSF56204">
    <property type="entry name" value="Hect, E3 ligase catalytic domain"/>
    <property type="match status" value="1"/>
</dbReference>
<dbReference type="OrthoDB" id="5987852at2759"/>
<dbReference type="Gene3D" id="3.90.1750.10">
    <property type="entry name" value="Hect, E3 ligase catalytic domains"/>
    <property type="match status" value="1"/>
</dbReference>
<evidence type="ECO:0000313" key="5">
    <source>
        <dbReference type="Proteomes" id="UP000594262"/>
    </source>
</evidence>
<feature type="domain" description="HECT" evidence="3">
    <location>
        <begin position="127"/>
        <end position="167"/>
    </location>
</feature>
<dbReference type="GO" id="GO:0004842">
    <property type="term" value="F:ubiquitin-protein transferase activity"/>
    <property type="evidence" value="ECO:0007669"/>
    <property type="project" value="InterPro"/>
</dbReference>
<keyword evidence="5" id="KW-1185">Reference proteome</keyword>
<dbReference type="Pfam" id="PF00632">
    <property type="entry name" value="HECT"/>
    <property type="match status" value="1"/>
</dbReference>
<evidence type="ECO:0000256" key="1">
    <source>
        <dbReference type="ARBA" id="ARBA00022786"/>
    </source>
</evidence>
<comment type="caution">
    <text evidence="2">Lacks conserved residue(s) required for the propagation of feature annotation.</text>
</comment>
<dbReference type="Proteomes" id="UP000594262">
    <property type="component" value="Unplaced"/>
</dbReference>
<proteinExistence type="predicted"/>
<dbReference type="InterPro" id="IPR000569">
    <property type="entry name" value="HECT_dom"/>
</dbReference>